<dbReference type="PANTHER" id="PTHR37813">
    <property type="entry name" value="FELS-2 PROPHAGE PROTEIN"/>
    <property type="match status" value="1"/>
</dbReference>
<dbReference type="PANTHER" id="PTHR37813:SF1">
    <property type="entry name" value="FELS-2 PROPHAGE PROTEIN"/>
    <property type="match status" value="1"/>
</dbReference>
<keyword evidence="2" id="KW-1188">Viral release from host cell</keyword>
<accession>A0A660E694</accession>
<name>A0A660E694_9LACO</name>
<reference evidence="9 10" key="1">
    <citation type="submission" date="2018-11" db="EMBL/GenBank/DDBJ databases">
        <authorList>
            <person name="Wuyts S."/>
        </authorList>
    </citation>
    <scope>NUCLEOTIDE SEQUENCE [LARGE SCALE GENOMIC DNA]</scope>
    <source>
        <strain evidence="9">Lactobacillus mudanjiangensis AMBF249</strain>
    </source>
</reference>
<dbReference type="CDD" id="cd13402">
    <property type="entry name" value="LT_TF-like"/>
    <property type="match status" value="1"/>
</dbReference>
<gene>
    <name evidence="9" type="ORF">MUDAN_MDHGFNIF_02629</name>
</gene>
<dbReference type="Pfam" id="PF00877">
    <property type="entry name" value="NLPC_P60"/>
    <property type="match status" value="1"/>
</dbReference>
<evidence type="ECO:0000313" key="10">
    <source>
        <dbReference type="Proteomes" id="UP000289996"/>
    </source>
</evidence>
<sequence length="1902" mass="200456">MELEHATIGVAFNPNLTGLEKAEAAMKQLQTKAEGLGSVFDRQFSGTAGEKRLASLMTKMDELKKNASINMELKTGQTSADITKVNNQVGQLQKQVTKVMDHMNFKPTIDTHEAVGQVNVLAAKTDGIGNVAKRMSGTTGAALGYIGAKADGATNKFSSFGRKATDMSNSAKGAIMGIGAAFVYSANEAIKLQNEFTTVRNLAVNGGESASEAGRNVKQMQRQGSGLSTKYGIDQNKIAGGYEELVRRGYSSGQTVAAQPAFLKGAIASGDDYSDVVHNASSAIEQFDLKSNNTNQLTANTRRTLNQMAYASDLTATDFKGLGAAMTYVGSTAHSGHQSLGNTAAAIGQLSNSGQEGSVAGTGLRKVLDGLISPGKKSTIPALASLGINPAQLRDSKGNLKDLVDIFDLINSKMKGMTKTERTDIFHTMFGTTGQETALILSQSTGKLRELNKQVAAADKNDYIGKLSKENMKSWQNQLNVFKQAVRRSGMSFATAILPAFTKVLGGVNSLLQGINKLPSGAKTFVSFGAVAVAGLIPLLGVIGRISTGIGAIQTLSGKIKDKRNGSIDPGATGTSTKKRGLVNRAAANIGSSPTRKRPFFSHLGNNVTTGIGNYFTPSRGAHSKFNRVQSFGLNLRGSIGNGARRVTKVTSMPKRAVAKSVGLVHRAAGSVSQYFTPSLATPTRSQRPSMGIRTRSRIGRISSGTSTIAKNLGRGLIGKTRLGSSSRLVRGISSTGRGLIKAAPMVGIASIGAAALDAKKGHQGAAVGSAGGAALGGILGDMTPLGPLGGMLGTAAGSFIGGKAGSLLDSKKGTGKAIDKLKSDGKKLAGGVQAAWALITKSPTSKKAGKAQDFIENNFGKMAPKINTIVFGIKGSMSKLGKAFNVVIKPLKSFGKWLNKSFGSTFKQLGKTVSPVVKDIGNAMSTMGKAISSAIHKYFGGKGGGLAKSVASTLTAMLSVAKPIIKLLSGALVGGFKLISGGIRVVLDLLKNIFSSSIGSWVHIFKGVLDTIKGVFKVFRDVFTGDWKNLWKDLVDTAKSIFSTICGVIGAILNTAIGVVNTAFDGINNLISKLPKAIRPKWKLHIDPVKFATGTKGRYPQGLPKDTLARVNDGGARELILLPNGRGVIPKRMNTDLFLPAGSHVLNGRDTKRVMGSAQHFASGTVQLGSGLGTARADLKLPTKKLAAWDQSSKATWNDTAKQTAKSVKKISTDTTTNYSAMTKKLGKTNDSWNTANTKDWKDIANTTDKQTTQIYKDASKDYDRLATNLSSTSNSIFKDWKSTWTEVTDFFNTQFGKLGKYAHNGMSDAVSSLNGGIKAIDSTLSQFGGNKTVLSPIHYATGTKGPIANDQMAVVNDAGTGPRQEAILRNNRVFMPKGNDVQVKLQKGDQVLNGNQTQRLANTGMLPHYAKGTMSDDALTKLASTNQSHPDKAWSRDFDSKVKPKGSDLQKGLTNTAKSATDSLGKSWYTAVWNVIGNAIGGDADGSASGLLAAVEKYGTGHKYVWGATGPETFDCSGLVLYALEHSFGIHYPRTSGAQIAASHKISSGEAKPGDLVGNSEHIGVYAGNGKYFSAMSQNSHPNIGMSSVAYFPGTPTYGRVTGIKDTSDKSKSKNSGSKGNLNALVKKELGAKAMKWISDNLGADNFDVGPTATPAQARKAILRAMHIAGVSGDSWLDGLETIAQHESSFRNVTNTRDSNAAAGHPSTGWFQMIAPTFKAYAKAGYGNSNNPIDQGISAIRYIKSRYGGIGNVPGLVSMRNGGPYKGYANGGWSTKPAIFGEVPGQPEIAINPARGTADKHIMEAIMARSRKAPNSPIAKLFKGAQGLIDKGFDTGTDIKPASSKKAKATNTRPVIKVDYHPQITIKVNGNGDVKSQAKAIARELVQQMFKELKQDYDPA</sequence>
<dbReference type="EMBL" id="UYIG01000057">
    <property type="protein sequence ID" value="VDG27806.1"/>
    <property type="molecule type" value="Genomic_DNA"/>
</dbReference>
<feature type="transmembrane region" description="Helical" evidence="7">
    <location>
        <begin position="524"/>
        <end position="544"/>
    </location>
</feature>
<comment type="similarity">
    <text evidence="1">Belongs to the peptidase C40 family.</text>
</comment>
<keyword evidence="5" id="KW-0788">Thiol protease</keyword>
<feature type="region of interest" description="Disordered" evidence="6">
    <location>
        <begin position="1604"/>
        <end position="1623"/>
    </location>
</feature>
<evidence type="ECO:0000256" key="4">
    <source>
        <dbReference type="ARBA" id="ARBA00022801"/>
    </source>
</evidence>
<evidence type="ECO:0000256" key="5">
    <source>
        <dbReference type="ARBA" id="ARBA00022807"/>
    </source>
</evidence>
<keyword evidence="7" id="KW-1133">Transmembrane helix</keyword>
<keyword evidence="7" id="KW-0812">Transmembrane</keyword>
<dbReference type="InterPro" id="IPR000064">
    <property type="entry name" value="NLP_P60_dom"/>
</dbReference>
<dbReference type="Proteomes" id="UP000289996">
    <property type="component" value="Unassembled WGS sequence"/>
</dbReference>
<dbReference type="OrthoDB" id="2137849at2"/>
<dbReference type="RefSeq" id="WP_130851520.1">
    <property type="nucleotide sequence ID" value="NZ_UYIG01000057.1"/>
</dbReference>
<dbReference type="InterPro" id="IPR038765">
    <property type="entry name" value="Papain-like_cys_pep_sf"/>
</dbReference>
<feature type="transmembrane region" description="Helical" evidence="7">
    <location>
        <begin position="491"/>
        <end position="512"/>
    </location>
</feature>
<feature type="compositionally biased region" description="Basic and acidic residues" evidence="6">
    <location>
        <begin position="1431"/>
        <end position="1450"/>
    </location>
</feature>
<evidence type="ECO:0000313" key="9">
    <source>
        <dbReference type="EMBL" id="VDG27806.1"/>
    </source>
</evidence>
<dbReference type="PROSITE" id="PS51935">
    <property type="entry name" value="NLPC_P60"/>
    <property type="match status" value="1"/>
</dbReference>
<feature type="region of interest" description="Disordered" evidence="6">
    <location>
        <begin position="1426"/>
        <end position="1458"/>
    </location>
</feature>
<feature type="domain" description="NlpC/P60" evidence="8">
    <location>
        <begin position="1487"/>
        <end position="1605"/>
    </location>
</feature>
<dbReference type="GO" id="GO:0006508">
    <property type="term" value="P:proteolysis"/>
    <property type="evidence" value="ECO:0007669"/>
    <property type="project" value="UniProtKB-KW"/>
</dbReference>
<dbReference type="SUPFAM" id="SSF54001">
    <property type="entry name" value="Cysteine proteinases"/>
    <property type="match status" value="1"/>
</dbReference>
<protein>
    <recommendedName>
        <fullName evidence="8">NlpC/P60 domain-containing protein</fullName>
    </recommendedName>
</protein>
<evidence type="ECO:0000259" key="8">
    <source>
        <dbReference type="PROSITE" id="PS51935"/>
    </source>
</evidence>
<dbReference type="InterPro" id="IPR010090">
    <property type="entry name" value="Phage_tape_meas"/>
</dbReference>
<evidence type="ECO:0000256" key="3">
    <source>
        <dbReference type="ARBA" id="ARBA00022670"/>
    </source>
</evidence>
<keyword evidence="10" id="KW-1185">Reference proteome</keyword>
<evidence type="ECO:0000256" key="6">
    <source>
        <dbReference type="SAM" id="MobiDB-lite"/>
    </source>
</evidence>
<dbReference type="GO" id="GO:0008234">
    <property type="term" value="F:cysteine-type peptidase activity"/>
    <property type="evidence" value="ECO:0007669"/>
    <property type="project" value="UniProtKB-KW"/>
</dbReference>
<keyword evidence="7" id="KW-0472">Membrane</keyword>
<dbReference type="Gene3D" id="3.90.1720.10">
    <property type="entry name" value="endopeptidase domain like (from Nostoc punctiforme)"/>
    <property type="match status" value="1"/>
</dbReference>
<evidence type="ECO:0000256" key="2">
    <source>
        <dbReference type="ARBA" id="ARBA00022612"/>
    </source>
</evidence>
<evidence type="ECO:0000256" key="1">
    <source>
        <dbReference type="ARBA" id="ARBA00007074"/>
    </source>
</evidence>
<evidence type="ECO:0000256" key="7">
    <source>
        <dbReference type="SAM" id="Phobius"/>
    </source>
</evidence>
<proteinExistence type="inferred from homology"/>
<keyword evidence="3" id="KW-0645">Protease</keyword>
<organism evidence="9 10">
    <name type="scientific">Lactiplantibacillus mudanjiangensis</name>
    <dbReference type="NCBI Taxonomy" id="1296538"/>
    <lineage>
        <taxon>Bacteria</taxon>
        <taxon>Bacillati</taxon>
        <taxon>Bacillota</taxon>
        <taxon>Bacilli</taxon>
        <taxon>Lactobacillales</taxon>
        <taxon>Lactobacillaceae</taxon>
        <taxon>Lactiplantibacillus</taxon>
    </lineage>
</organism>
<dbReference type="Pfam" id="PF10145">
    <property type="entry name" value="PhageMin_Tail"/>
    <property type="match status" value="1"/>
</dbReference>
<dbReference type="NCBIfam" id="TIGR01760">
    <property type="entry name" value="tape_meas_TP901"/>
    <property type="match status" value="1"/>
</dbReference>
<keyword evidence="4" id="KW-0378">Hydrolase</keyword>